<sequence>MIKEEKCDDCRLYNAVKRVAMKPDAVKQTVDGYRQYYDGCCKSSDGLKGQILVADKIVKKYSNLAALIGSVTAIPSIIPGIGTVTAIAAGMAVDVVTAMKYQVDMCLCLCEAFGYDTSAEQSRQLAFLLAAAGTLEKAGLTLQSNCDNLSTIRLIKSNLKGAAIQLTGANIGIKVASDAGVSMIQHYLQGAALHILKDLFSRIGVNFTRKAVEKSLPYGVGVILGGTLNYALTKYVGVTAKNWFVIEQANQQQQSAALTLCAVTQTG</sequence>
<dbReference type="RefSeq" id="WP_218251730.1">
    <property type="nucleotide sequence ID" value="NZ_JABXWD010000074.1"/>
</dbReference>
<comment type="caution">
    <text evidence="1">The sequence shown here is derived from an EMBL/GenBank/DDBJ whole genome shotgun (WGS) entry which is preliminary data.</text>
</comment>
<evidence type="ECO:0008006" key="3">
    <source>
        <dbReference type="Google" id="ProtNLM"/>
    </source>
</evidence>
<protein>
    <recommendedName>
        <fullName evidence="3">Magnetosome protein Mad31</fullName>
    </recommendedName>
</protein>
<gene>
    <name evidence="1" type="ORF">HWQ67_05920</name>
</gene>
<keyword evidence="2" id="KW-1185">Reference proteome</keyword>
<organism evidence="1 2">
    <name type="scientific">Candidatus Magnetobacterium casense</name>
    <dbReference type="NCBI Taxonomy" id="1455061"/>
    <lineage>
        <taxon>Bacteria</taxon>
        <taxon>Pseudomonadati</taxon>
        <taxon>Nitrospirota</taxon>
        <taxon>Thermodesulfovibrionia</taxon>
        <taxon>Thermodesulfovibrionales</taxon>
        <taxon>Candidatus Magnetobacteriaceae</taxon>
        <taxon>Candidatus Magnetobacterium</taxon>
    </lineage>
</organism>
<dbReference type="EMBL" id="JABXWD010000074">
    <property type="protein sequence ID" value="MBV6341117.1"/>
    <property type="molecule type" value="Genomic_DNA"/>
</dbReference>
<name>A0ABS6RWW0_9BACT</name>
<evidence type="ECO:0000313" key="2">
    <source>
        <dbReference type="Proteomes" id="UP001196980"/>
    </source>
</evidence>
<reference evidence="1 2" key="1">
    <citation type="journal article" date="2020" name="J Geophys Res Biogeosci">
        <title>Magnetotaxis as an Adaptation to Enable Bacterial Shuttling of Microbial Sulfur and Sulfur Cycling Across Aquatic Oxic#Anoxic Interfaces.</title>
        <authorList>
            <person name="Li J."/>
            <person name="Liu P."/>
            <person name="Wang J."/>
            <person name="Roberts A.P."/>
            <person name="Pan Y."/>
        </authorList>
    </citation>
    <scope>NUCLEOTIDE SEQUENCE [LARGE SCALE GENOMIC DNA]</scope>
    <source>
        <strain evidence="1 2">MYR-1_YQ</strain>
    </source>
</reference>
<proteinExistence type="predicted"/>
<evidence type="ECO:0000313" key="1">
    <source>
        <dbReference type="EMBL" id="MBV6341117.1"/>
    </source>
</evidence>
<dbReference type="Proteomes" id="UP001196980">
    <property type="component" value="Unassembled WGS sequence"/>
</dbReference>
<accession>A0ABS6RWW0</accession>